<dbReference type="InterPro" id="IPR029063">
    <property type="entry name" value="SAM-dependent_MTases_sf"/>
</dbReference>
<keyword evidence="1" id="KW-0489">Methyltransferase</keyword>
<accession>G9ZIN2</accession>
<protein>
    <recommendedName>
        <fullName evidence="3">DNA methylase N-4/N-6 domain-containing protein</fullName>
    </recommendedName>
</protein>
<dbReference type="HOGENOM" id="CLU_2615514_0_0_6"/>
<dbReference type="RefSeq" id="WP_006986635.1">
    <property type="nucleotide sequence ID" value="NZ_JH417959.1"/>
</dbReference>
<dbReference type="GO" id="GO:0003677">
    <property type="term" value="F:DNA binding"/>
    <property type="evidence" value="ECO:0007669"/>
    <property type="project" value="InterPro"/>
</dbReference>
<dbReference type="InterPro" id="IPR002941">
    <property type="entry name" value="DNA_methylase_N4/N6"/>
</dbReference>
<dbReference type="AlphaFoldDB" id="G9ZIN2"/>
<organism evidence="4 5">
    <name type="scientific">Cardiobacterium valvarum F0432</name>
    <dbReference type="NCBI Taxonomy" id="797473"/>
    <lineage>
        <taxon>Bacteria</taxon>
        <taxon>Pseudomonadati</taxon>
        <taxon>Pseudomonadota</taxon>
        <taxon>Gammaproteobacteria</taxon>
        <taxon>Cardiobacteriales</taxon>
        <taxon>Cardiobacteriaceae</taxon>
        <taxon>Cardiobacterium</taxon>
    </lineage>
</organism>
<keyword evidence="2" id="KW-0808">Transferase</keyword>
<dbReference type="STRING" id="797473.HMPREF9080_02643"/>
<dbReference type="GO" id="GO:0032259">
    <property type="term" value="P:methylation"/>
    <property type="evidence" value="ECO:0007669"/>
    <property type="project" value="UniProtKB-KW"/>
</dbReference>
<evidence type="ECO:0000256" key="2">
    <source>
        <dbReference type="ARBA" id="ARBA00022679"/>
    </source>
</evidence>
<reference evidence="4 5" key="1">
    <citation type="submission" date="2011-08" db="EMBL/GenBank/DDBJ databases">
        <authorList>
            <person name="Weinstock G."/>
            <person name="Sodergren E."/>
            <person name="Clifton S."/>
            <person name="Fulton L."/>
            <person name="Fulton B."/>
            <person name="Courtney L."/>
            <person name="Fronick C."/>
            <person name="Harrison M."/>
            <person name="Strong C."/>
            <person name="Farmer C."/>
            <person name="Delahaunty K."/>
            <person name="Markovic C."/>
            <person name="Hall O."/>
            <person name="Minx P."/>
            <person name="Tomlinson C."/>
            <person name="Mitreva M."/>
            <person name="Hou S."/>
            <person name="Chen J."/>
            <person name="Wollam A."/>
            <person name="Pepin K.H."/>
            <person name="Johnson M."/>
            <person name="Bhonagiri V."/>
            <person name="Zhang X."/>
            <person name="Suruliraj S."/>
            <person name="Warren W."/>
            <person name="Chinwalla A."/>
            <person name="Mardis E.R."/>
            <person name="Wilson R.K."/>
        </authorList>
    </citation>
    <scope>NUCLEOTIDE SEQUENCE [LARGE SCALE GENOMIC DNA]</scope>
    <source>
        <strain evidence="4 5">F0432</strain>
    </source>
</reference>
<dbReference type="SUPFAM" id="SSF53335">
    <property type="entry name" value="S-adenosyl-L-methionine-dependent methyltransferases"/>
    <property type="match status" value="1"/>
</dbReference>
<dbReference type="InterPro" id="IPR001091">
    <property type="entry name" value="RM_Methyltransferase"/>
</dbReference>
<dbReference type="EMBL" id="AGCM01000151">
    <property type="protein sequence ID" value="EHM51862.1"/>
    <property type="molecule type" value="Genomic_DNA"/>
</dbReference>
<dbReference type="Gene3D" id="3.40.50.150">
    <property type="entry name" value="Vaccinia Virus protein VP39"/>
    <property type="match status" value="1"/>
</dbReference>
<comment type="caution">
    <text evidence="4">The sequence shown here is derived from an EMBL/GenBank/DDBJ whole genome shotgun (WGS) entry which is preliminary data.</text>
</comment>
<sequence>MPTTLVEPCILAGSRPGDIVLDPFSGSGTVIDVANRLEREWLAIEIDPAFAPLHEDRTVQRPLPLLQSLAAERGLSCS</sequence>
<dbReference type="Pfam" id="PF01555">
    <property type="entry name" value="N6_N4_Mtase"/>
    <property type="match status" value="1"/>
</dbReference>
<evidence type="ECO:0000313" key="5">
    <source>
        <dbReference type="Proteomes" id="UP000004750"/>
    </source>
</evidence>
<evidence type="ECO:0000259" key="3">
    <source>
        <dbReference type="Pfam" id="PF01555"/>
    </source>
</evidence>
<dbReference type="GO" id="GO:0008170">
    <property type="term" value="F:N-methyltransferase activity"/>
    <property type="evidence" value="ECO:0007669"/>
    <property type="project" value="InterPro"/>
</dbReference>
<feature type="domain" description="DNA methylase N-4/N-6" evidence="3">
    <location>
        <begin position="1"/>
        <end position="51"/>
    </location>
</feature>
<name>G9ZIN2_9GAMM</name>
<evidence type="ECO:0000313" key="4">
    <source>
        <dbReference type="EMBL" id="EHM51862.1"/>
    </source>
</evidence>
<proteinExistence type="predicted"/>
<gene>
    <name evidence="4" type="ORF">HMPREF9080_02643</name>
</gene>
<dbReference type="Proteomes" id="UP000004750">
    <property type="component" value="Unassembled WGS sequence"/>
</dbReference>
<evidence type="ECO:0000256" key="1">
    <source>
        <dbReference type="ARBA" id="ARBA00022603"/>
    </source>
</evidence>
<dbReference type="PRINTS" id="PR00508">
    <property type="entry name" value="S21N4MTFRASE"/>
</dbReference>